<dbReference type="OrthoDB" id="3025195at2759"/>
<name>A0A9P5ZEV2_9AGAR</name>
<comment type="caution">
    <text evidence="2">The sequence shown here is derived from an EMBL/GenBank/DDBJ whole genome shotgun (WGS) entry which is preliminary data.</text>
</comment>
<evidence type="ECO:0000256" key="1">
    <source>
        <dbReference type="SAM" id="MobiDB-lite"/>
    </source>
</evidence>
<feature type="region of interest" description="Disordered" evidence="1">
    <location>
        <begin position="1"/>
        <end position="21"/>
    </location>
</feature>
<gene>
    <name evidence="2" type="ORF">BDN70DRAFT_539383</name>
</gene>
<dbReference type="AlphaFoldDB" id="A0A9P5ZEV2"/>
<reference evidence="2" key="1">
    <citation type="submission" date="2020-11" db="EMBL/GenBank/DDBJ databases">
        <authorList>
            <consortium name="DOE Joint Genome Institute"/>
            <person name="Ahrendt S."/>
            <person name="Riley R."/>
            <person name="Andreopoulos W."/>
            <person name="Labutti K."/>
            <person name="Pangilinan J."/>
            <person name="Ruiz-Duenas F.J."/>
            <person name="Barrasa J.M."/>
            <person name="Sanchez-Garcia M."/>
            <person name="Camarero S."/>
            <person name="Miyauchi S."/>
            <person name="Serrano A."/>
            <person name="Linde D."/>
            <person name="Babiker R."/>
            <person name="Drula E."/>
            <person name="Ayuso-Fernandez I."/>
            <person name="Pacheco R."/>
            <person name="Padilla G."/>
            <person name="Ferreira P."/>
            <person name="Barriuso J."/>
            <person name="Kellner H."/>
            <person name="Castanera R."/>
            <person name="Alfaro M."/>
            <person name="Ramirez L."/>
            <person name="Pisabarro A.G."/>
            <person name="Kuo A."/>
            <person name="Tritt A."/>
            <person name="Lipzen A."/>
            <person name="He G."/>
            <person name="Yan M."/>
            <person name="Ng V."/>
            <person name="Cullen D."/>
            <person name="Martin F."/>
            <person name="Rosso M.-N."/>
            <person name="Henrissat B."/>
            <person name="Hibbett D."/>
            <person name="Martinez A.T."/>
            <person name="Grigoriev I.V."/>
        </authorList>
    </citation>
    <scope>NUCLEOTIDE SEQUENCE</scope>
    <source>
        <strain evidence="2">CIRM-BRFM 674</strain>
    </source>
</reference>
<protein>
    <submittedName>
        <fullName evidence="2">Uncharacterized protein</fullName>
    </submittedName>
</protein>
<organism evidence="2 3">
    <name type="scientific">Pholiota conissans</name>
    <dbReference type="NCBI Taxonomy" id="109636"/>
    <lineage>
        <taxon>Eukaryota</taxon>
        <taxon>Fungi</taxon>
        <taxon>Dikarya</taxon>
        <taxon>Basidiomycota</taxon>
        <taxon>Agaricomycotina</taxon>
        <taxon>Agaricomycetes</taxon>
        <taxon>Agaricomycetidae</taxon>
        <taxon>Agaricales</taxon>
        <taxon>Agaricineae</taxon>
        <taxon>Strophariaceae</taxon>
        <taxon>Pholiota</taxon>
    </lineage>
</organism>
<keyword evidence="3" id="KW-1185">Reference proteome</keyword>
<evidence type="ECO:0000313" key="3">
    <source>
        <dbReference type="Proteomes" id="UP000807469"/>
    </source>
</evidence>
<accession>A0A9P5ZEV2</accession>
<sequence>MSNTQKTFMKTNEPTYPPQLHKPVSRTAAIEAQPSITQNMSVNNSPQLQKEEHAANRLRGGCIPCPVRGCCFIIPLPCC</sequence>
<feature type="compositionally biased region" description="Polar residues" evidence="1">
    <location>
        <begin position="1"/>
        <end position="14"/>
    </location>
</feature>
<evidence type="ECO:0000313" key="2">
    <source>
        <dbReference type="EMBL" id="KAF9485720.1"/>
    </source>
</evidence>
<dbReference type="Proteomes" id="UP000807469">
    <property type="component" value="Unassembled WGS sequence"/>
</dbReference>
<dbReference type="EMBL" id="MU155134">
    <property type="protein sequence ID" value="KAF9485720.1"/>
    <property type="molecule type" value="Genomic_DNA"/>
</dbReference>
<proteinExistence type="predicted"/>